<dbReference type="AlphaFoldDB" id="A0A161XDE2"/>
<comment type="subcellular location">
    <subcellularLocation>
        <location evidence="1">Cell membrane</location>
        <topology evidence="1">Multi-pass membrane protein</topology>
    </subcellularLocation>
</comment>
<feature type="domain" description="Methyl-accepting transducer" evidence="10">
    <location>
        <begin position="413"/>
        <end position="670"/>
    </location>
</feature>
<evidence type="ECO:0000256" key="7">
    <source>
        <dbReference type="ARBA" id="ARBA00023224"/>
    </source>
</evidence>
<keyword evidence="7 8" id="KW-0807">Transducer</keyword>
<dbReference type="SMART" id="SM00283">
    <property type="entry name" value="MA"/>
    <property type="match status" value="1"/>
</dbReference>
<evidence type="ECO:0000313" key="12">
    <source>
        <dbReference type="Proteomes" id="UP000076603"/>
    </source>
</evidence>
<dbReference type="Gene3D" id="3.30.450.20">
    <property type="entry name" value="PAS domain"/>
    <property type="match status" value="1"/>
</dbReference>
<dbReference type="GO" id="GO:0006935">
    <property type="term" value="P:chemotaxis"/>
    <property type="evidence" value="ECO:0007669"/>
    <property type="project" value="UniProtKB-KW"/>
</dbReference>
<dbReference type="RefSeq" id="WP_066621781.1">
    <property type="nucleotide sequence ID" value="NZ_FQXL01000004.1"/>
</dbReference>
<dbReference type="Pfam" id="PF00015">
    <property type="entry name" value="MCPsignal"/>
    <property type="match status" value="1"/>
</dbReference>
<dbReference type="InterPro" id="IPR004089">
    <property type="entry name" value="MCPsignal_dom"/>
</dbReference>
<evidence type="ECO:0000256" key="4">
    <source>
        <dbReference type="ARBA" id="ARBA00022692"/>
    </source>
</evidence>
<evidence type="ECO:0000256" key="3">
    <source>
        <dbReference type="ARBA" id="ARBA00022500"/>
    </source>
</evidence>
<name>A0A161XDE2_9CLOT</name>
<dbReference type="Proteomes" id="UP000076603">
    <property type="component" value="Unassembled WGS sequence"/>
</dbReference>
<accession>A0A161XDE2</accession>
<keyword evidence="12" id="KW-1185">Reference proteome</keyword>
<dbReference type="GO" id="GO:0005886">
    <property type="term" value="C:plasma membrane"/>
    <property type="evidence" value="ECO:0007669"/>
    <property type="project" value="UniProtKB-SubCell"/>
</dbReference>
<dbReference type="EMBL" id="LWAE01000002">
    <property type="protein sequence ID" value="KZL92366.1"/>
    <property type="molecule type" value="Genomic_DNA"/>
</dbReference>
<dbReference type="SUPFAM" id="SSF58104">
    <property type="entry name" value="Methyl-accepting chemotaxis protein (MCP) signaling domain"/>
    <property type="match status" value="1"/>
</dbReference>
<dbReference type="PANTHER" id="PTHR32089:SF112">
    <property type="entry name" value="LYSOZYME-LIKE PROTEIN-RELATED"/>
    <property type="match status" value="1"/>
</dbReference>
<sequence>MIKKITKNMKSISSKIVAVIIISCILVSLPVGIVNSVVGNNIMEKEAKDKLLLTAQSKTNEFDKTIINVQSSVENLATSLYSGLDLEKMKTDPNYTVNYSDSLQAIVKRFGETTQGAMGSYFYFAPELTGGVYGAWYSKTKTNGNFEVQPLGTLDEFTPSNKDMNWYYKPIQAHKGVWLDPYEYPELKITMISYVVPMYKDNTLVGVVGMDIDFSYFKKTISETKVYDTGYASLLDEKYNVLVNPTLKQGDNLSKIDNGSLKFITDNMSKNGSNVVTYKYNGENKILAYAHLSNGDVLAINVPEKEVLKEQNRLSVLSNGMVILSMIICIVIALYIGKLMAKHIIEVSEIIDKTTNLDLVPDRSFHHLLEYKDEVGHMANAVHNMRNILRGMIEDLKSDSSNTSQYANNLSVITTETSESINEISSTMEELSGGASKQADVTQSGLEKLMILANEIENVSNSSTLVKNYVNENNETSKSNKKSIEKLHDHSKLNNDIIKEVTENIQKLTNKSSYITNIINTIKYISEQTNLLALNAAIEAARAGEHGRGFSVVAEEIRKLAEQTELSTEEVLKIINEIEVDIKNTKNKMDKANIIFDETNKALVDTSESFDVIGNSLKNTFIQIDNLINSIKKINENKNSVVGLIQEISVITEESVAATEEVSATVEAQLKTVEDISKNSDNLKLLVVQLDNLINKFKIQ</sequence>
<comment type="caution">
    <text evidence="11">The sequence shown here is derived from an EMBL/GenBank/DDBJ whole genome shotgun (WGS) entry which is preliminary data.</text>
</comment>
<keyword evidence="4 9" id="KW-0812">Transmembrane</keyword>
<keyword evidence="6 9" id="KW-0472">Membrane</keyword>
<dbReference type="PATRIC" id="fig|1121326.3.peg.2167"/>
<dbReference type="CDD" id="cd12913">
    <property type="entry name" value="PDC1_MCP_like"/>
    <property type="match status" value="1"/>
</dbReference>
<dbReference type="Gene3D" id="1.10.287.950">
    <property type="entry name" value="Methyl-accepting chemotaxis protein"/>
    <property type="match status" value="1"/>
</dbReference>
<dbReference type="CDD" id="cd12912">
    <property type="entry name" value="PDC2_MCP_like"/>
    <property type="match status" value="1"/>
</dbReference>
<keyword evidence="5 9" id="KW-1133">Transmembrane helix</keyword>
<evidence type="ECO:0000256" key="2">
    <source>
        <dbReference type="ARBA" id="ARBA00022475"/>
    </source>
</evidence>
<evidence type="ECO:0000256" key="5">
    <source>
        <dbReference type="ARBA" id="ARBA00022989"/>
    </source>
</evidence>
<evidence type="ECO:0000256" key="9">
    <source>
        <dbReference type="SAM" id="Phobius"/>
    </source>
</evidence>
<evidence type="ECO:0000256" key="6">
    <source>
        <dbReference type="ARBA" id="ARBA00023136"/>
    </source>
</evidence>
<reference evidence="11 12" key="1">
    <citation type="submission" date="2016-04" db="EMBL/GenBank/DDBJ databases">
        <title>Genome sequence of Clostridium magnum DSM 2767.</title>
        <authorList>
            <person name="Poehlein A."/>
            <person name="Uhlig R."/>
            <person name="Fischer R."/>
            <person name="Bahl H."/>
            <person name="Daniel R."/>
        </authorList>
    </citation>
    <scope>NUCLEOTIDE SEQUENCE [LARGE SCALE GENOMIC DNA]</scope>
    <source>
        <strain evidence="11 12">DSM 2767</strain>
    </source>
</reference>
<evidence type="ECO:0000256" key="1">
    <source>
        <dbReference type="ARBA" id="ARBA00004651"/>
    </source>
</evidence>
<dbReference type="PROSITE" id="PS50111">
    <property type="entry name" value="CHEMOTAXIS_TRANSDUC_2"/>
    <property type="match status" value="1"/>
</dbReference>
<keyword evidence="2" id="KW-1003">Cell membrane</keyword>
<protein>
    <submittedName>
        <fullName evidence="11">Methyl-accepting chemotaxis protein McpC</fullName>
    </submittedName>
</protein>
<evidence type="ECO:0000256" key="8">
    <source>
        <dbReference type="PROSITE-ProRule" id="PRU00284"/>
    </source>
</evidence>
<dbReference type="GO" id="GO:0007165">
    <property type="term" value="P:signal transduction"/>
    <property type="evidence" value="ECO:0007669"/>
    <property type="project" value="UniProtKB-KW"/>
</dbReference>
<feature type="transmembrane region" description="Helical" evidence="9">
    <location>
        <begin position="316"/>
        <end position="336"/>
    </location>
</feature>
<dbReference type="OrthoDB" id="9804955at2"/>
<evidence type="ECO:0000259" key="10">
    <source>
        <dbReference type="PROSITE" id="PS50111"/>
    </source>
</evidence>
<evidence type="ECO:0000313" key="11">
    <source>
        <dbReference type="EMBL" id="KZL92366.1"/>
    </source>
</evidence>
<proteinExistence type="predicted"/>
<gene>
    <name evidence="11" type="primary">mcpC_4</name>
    <name evidence="11" type="ORF">CLMAG_21750</name>
</gene>
<dbReference type="STRING" id="1121326.CLMAG_21750"/>
<dbReference type="Pfam" id="PF02743">
    <property type="entry name" value="dCache_1"/>
    <property type="match status" value="1"/>
</dbReference>
<dbReference type="PANTHER" id="PTHR32089">
    <property type="entry name" value="METHYL-ACCEPTING CHEMOTAXIS PROTEIN MCPB"/>
    <property type="match status" value="1"/>
</dbReference>
<dbReference type="InterPro" id="IPR033479">
    <property type="entry name" value="dCache_1"/>
</dbReference>
<organism evidence="11 12">
    <name type="scientific">Clostridium magnum DSM 2767</name>
    <dbReference type="NCBI Taxonomy" id="1121326"/>
    <lineage>
        <taxon>Bacteria</taxon>
        <taxon>Bacillati</taxon>
        <taxon>Bacillota</taxon>
        <taxon>Clostridia</taxon>
        <taxon>Eubacteriales</taxon>
        <taxon>Clostridiaceae</taxon>
        <taxon>Clostridium</taxon>
    </lineage>
</organism>
<keyword evidence="3" id="KW-0145">Chemotaxis</keyword>